<organism evidence="2 3">
    <name type="scientific">Senna tora</name>
    <dbReference type="NCBI Taxonomy" id="362788"/>
    <lineage>
        <taxon>Eukaryota</taxon>
        <taxon>Viridiplantae</taxon>
        <taxon>Streptophyta</taxon>
        <taxon>Embryophyta</taxon>
        <taxon>Tracheophyta</taxon>
        <taxon>Spermatophyta</taxon>
        <taxon>Magnoliopsida</taxon>
        <taxon>eudicotyledons</taxon>
        <taxon>Gunneridae</taxon>
        <taxon>Pentapetalae</taxon>
        <taxon>rosids</taxon>
        <taxon>fabids</taxon>
        <taxon>Fabales</taxon>
        <taxon>Fabaceae</taxon>
        <taxon>Caesalpinioideae</taxon>
        <taxon>Cassia clade</taxon>
        <taxon>Senna</taxon>
    </lineage>
</organism>
<evidence type="ECO:0000313" key="2">
    <source>
        <dbReference type="EMBL" id="KAF7801229.1"/>
    </source>
</evidence>
<gene>
    <name evidence="2" type="ORF">G2W53_040340</name>
</gene>
<evidence type="ECO:0000313" key="3">
    <source>
        <dbReference type="Proteomes" id="UP000634136"/>
    </source>
</evidence>
<protein>
    <submittedName>
        <fullName evidence="2">Uncharacterized protein</fullName>
    </submittedName>
</protein>
<keyword evidence="3" id="KW-1185">Reference proteome</keyword>
<accession>A0A834W1W1</accession>
<dbReference type="Proteomes" id="UP000634136">
    <property type="component" value="Unassembled WGS sequence"/>
</dbReference>
<sequence>MDQGRDLWPVGSKVRTLISPKVETDKVIQNMTPGSRPQRSEQQK</sequence>
<comment type="caution">
    <text evidence="2">The sequence shown here is derived from an EMBL/GenBank/DDBJ whole genome shotgun (WGS) entry which is preliminary data.</text>
</comment>
<feature type="region of interest" description="Disordered" evidence="1">
    <location>
        <begin position="24"/>
        <end position="44"/>
    </location>
</feature>
<feature type="compositionally biased region" description="Polar residues" evidence="1">
    <location>
        <begin position="27"/>
        <end position="37"/>
    </location>
</feature>
<evidence type="ECO:0000256" key="1">
    <source>
        <dbReference type="SAM" id="MobiDB-lite"/>
    </source>
</evidence>
<dbReference type="EMBL" id="JAAIUW010000013">
    <property type="protein sequence ID" value="KAF7801229.1"/>
    <property type="molecule type" value="Genomic_DNA"/>
</dbReference>
<name>A0A834W1W1_9FABA</name>
<reference evidence="2" key="1">
    <citation type="submission" date="2020-09" db="EMBL/GenBank/DDBJ databases">
        <title>Genome-Enabled Discovery of Anthraquinone Biosynthesis in Senna tora.</title>
        <authorList>
            <person name="Kang S.-H."/>
            <person name="Pandey R.P."/>
            <person name="Lee C.-M."/>
            <person name="Sim J.-S."/>
            <person name="Jeong J.-T."/>
            <person name="Choi B.-S."/>
            <person name="Jung M."/>
            <person name="Ginzburg D."/>
            <person name="Zhao K."/>
            <person name="Won S.Y."/>
            <person name="Oh T.-J."/>
            <person name="Yu Y."/>
            <person name="Kim N.-H."/>
            <person name="Lee O.R."/>
            <person name="Lee T.-H."/>
            <person name="Bashyal P."/>
            <person name="Kim T.-S."/>
            <person name="Lee W.-H."/>
            <person name="Kawkins C."/>
            <person name="Kim C.-K."/>
            <person name="Kim J.S."/>
            <person name="Ahn B.O."/>
            <person name="Rhee S.Y."/>
            <person name="Sohng J.K."/>
        </authorList>
    </citation>
    <scope>NUCLEOTIDE SEQUENCE</scope>
    <source>
        <tissue evidence="2">Leaf</tissue>
    </source>
</reference>
<dbReference type="AlphaFoldDB" id="A0A834W1W1"/>
<proteinExistence type="predicted"/>